<dbReference type="PANTHER" id="PTHR28629:SF4">
    <property type="entry name" value="TRIOKINASE_FMN CYCLASE"/>
    <property type="match status" value="1"/>
</dbReference>
<dbReference type="PROSITE" id="PS51480">
    <property type="entry name" value="DHAL"/>
    <property type="match status" value="1"/>
</dbReference>
<dbReference type="GO" id="GO:0005829">
    <property type="term" value="C:cytosol"/>
    <property type="evidence" value="ECO:0007669"/>
    <property type="project" value="TreeGrafter"/>
</dbReference>
<evidence type="ECO:0000259" key="3">
    <source>
        <dbReference type="PROSITE" id="PS51480"/>
    </source>
</evidence>
<keyword evidence="2 4" id="KW-0418">Kinase</keyword>
<keyword evidence="5" id="KW-1185">Reference proteome</keyword>
<sequence>MQSIESKMVPGLFERFAARFEAERDALIALDGKVGDSDLGLTMSKAFKAARDKVLGEFADADIGTQMKQAGGAISKAAPSTMGTLMATGFLRGGKAMAEAEALDVAGLAAFWRAYADGVAQRGKAQLGDKTVLDVLDPIARAYEAQAAAGAELEVASAVAAKAAADALEATKDLVAQHGKAAAFQEKSRGLQDAGGTVACMLAEELNAFVQAAKG</sequence>
<dbReference type="InterPro" id="IPR036117">
    <property type="entry name" value="DhaL_dom_sf"/>
</dbReference>
<evidence type="ECO:0000313" key="4">
    <source>
        <dbReference type="EMBL" id="SDI67092.1"/>
    </source>
</evidence>
<name>A0A1G8MGT6_9RHOB</name>
<dbReference type="STRING" id="571298.SAMN04488026_1005114"/>
<dbReference type="GO" id="GO:0019563">
    <property type="term" value="P:glycerol catabolic process"/>
    <property type="evidence" value="ECO:0007669"/>
    <property type="project" value="TreeGrafter"/>
</dbReference>
<dbReference type="Proteomes" id="UP000199382">
    <property type="component" value="Unassembled WGS sequence"/>
</dbReference>
<dbReference type="InterPro" id="IPR050861">
    <property type="entry name" value="Dihydroxyacetone_Kinase"/>
</dbReference>
<dbReference type="SUPFAM" id="SSF101473">
    <property type="entry name" value="DhaL-like"/>
    <property type="match status" value="1"/>
</dbReference>
<dbReference type="EMBL" id="FNEK01000005">
    <property type="protein sequence ID" value="SDI67092.1"/>
    <property type="molecule type" value="Genomic_DNA"/>
</dbReference>
<feature type="domain" description="DhaL" evidence="3">
    <location>
        <begin position="7"/>
        <end position="208"/>
    </location>
</feature>
<dbReference type="InterPro" id="IPR004007">
    <property type="entry name" value="DhaL_dom"/>
</dbReference>
<proteinExistence type="predicted"/>
<evidence type="ECO:0000256" key="1">
    <source>
        <dbReference type="ARBA" id="ARBA00022679"/>
    </source>
</evidence>
<evidence type="ECO:0000256" key="2">
    <source>
        <dbReference type="ARBA" id="ARBA00022777"/>
    </source>
</evidence>
<protein>
    <submittedName>
        <fullName evidence="4">Dihydroxyacetone kinase, C-terminal domain</fullName>
    </submittedName>
</protein>
<dbReference type="AlphaFoldDB" id="A0A1G8MGT6"/>
<dbReference type="Pfam" id="PF02734">
    <property type="entry name" value="Dak2"/>
    <property type="match status" value="1"/>
</dbReference>
<gene>
    <name evidence="4" type="ORF">SAMN04488026_1005114</name>
</gene>
<dbReference type="Gene3D" id="1.25.40.340">
    <property type="match status" value="1"/>
</dbReference>
<accession>A0A1G8MGT6</accession>
<reference evidence="4 5" key="1">
    <citation type="submission" date="2016-10" db="EMBL/GenBank/DDBJ databases">
        <authorList>
            <person name="de Groot N.N."/>
        </authorList>
    </citation>
    <scope>NUCLEOTIDE SEQUENCE [LARGE SCALE GENOMIC DNA]</scope>
    <source>
        <strain evidence="4 5">DSM 25294</strain>
    </source>
</reference>
<organism evidence="4 5">
    <name type="scientific">Aliiruegeria lutimaris</name>
    <dbReference type="NCBI Taxonomy" id="571298"/>
    <lineage>
        <taxon>Bacteria</taxon>
        <taxon>Pseudomonadati</taxon>
        <taxon>Pseudomonadota</taxon>
        <taxon>Alphaproteobacteria</taxon>
        <taxon>Rhodobacterales</taxon>
        <taxon>Roseobacteraceae</taxon>
        <taxon>Aliiruegeria</taxon>
    </lineage>
</organism>
<dbReference type="RefSeq" id="WP_093150242.1">
    <property type="nucleotide sequence ID" value="NZ_FNEK01000005.1"/>
</dbReference>
<dbReference type="SMART" id="SM01120">
    <property type="entry name" value="Dak2"/>
    <property type="match status" value="1"/>
</dbReference>
<keyword evidence="1" id="KW-0808">Transferase</keyword>
<dbReference type="GO" id="GO:0004371">
    <property type="term" value="F:glycerone kinase activity"/>
    <property type="evidence" value="ECO:0007669"/>
    <property type="project" value="InterPro"/>
</dbReference>
<dbReference type="PANTHER" id="PTHR28629">
    <property type="entry name" value="TRIOKINASE/FMN CYCLASE"/>
    <property type="match status" value="1"/>
</dbReference>
<dbReference type="OrthoDB" id="9800291at2"/>
<evidence type="ECO:0000313" key="5">
    <source>
        <dbReference type="Proteomes" id="UP000199382"/>
    </source>
</evidence>